<dbReference type="InterPro" id="IPR017439">
    <property type="entry name" value="Amidohydrolase"/>
</dbReference>
<name>A0ABV5AA90_9BACL</name>
<dbReference type="Gene3D" id="3.30.70.360">
    <property type="match status" value="1"/>
</dbReference>
<reference evidence="2 3" key="1">
    <citation type="journal article" date="2024" name="Int. J. Mol. Sci.">
        <title>Exploration of Alicyclobacillus spp. Genome in Search of Antibiotic Resistance.</title>
        <authorList>
            <person name="Bucka-Kolendo J."/>
            <person name="Kiousi D.E."/>
            <person name="Dekowska A."/>
            <person name="Mikolajczuk-Szczyrba A."/>
            <person name="Karadedos D.M."/>
            <person name="Michael P."/>
            <person name="Galanis A."/>
            <person name="Sokolowska B."/>
        </authorList>
    </citation>
    <scope>NUCLEOTIDE SEQUENCE [LARGE SCALE GENOMIC DNA]</scope>
    <source>
        <strain evidence="2 3">KKP 3000</strain>
    </source>
</reference>
<dbReference type="InterPro" id="IPR036264">
    <property type="entry name" value="Bact_exopeptidase_dim_dom"/>
</dbReference>
<dbReference type="RefSeq" id="WP_275472670.1">
    <property type="nucleotide sequence ID" value="NZ_CP162940.1"/>
</dbReference>
<evidence type="ECO:0000313" key="2">
    <source>
        <dbReference type="EMBL" id="MFB5189186.1"/>
    </source>
</evidence>
<feature type="domain" description="Peptidase M20 dimerisation" evidence="1">
    <location>
        <begin position="200"/>
        <end position="288"/>
    </location>
</feature>
<sequence length="415" mass="44724">MLRQTSPVVEQAEQLAVQLSHWRRNLHAYPELSFCEHRTAAYVVNELQNVEGISIQTGVAGTGVVASLGRGSGPVIALRADMDALPICEENTHAYRSRNPGVMHACGHDAHTAILLGTAHLLARRFADGELTGTVRFIFQPAEEAADEQGRTGAPYMIEAGAFDEVTTAIALHVNPERPVGEIWVHDGYSMANVDNFFAVIKGSGGHAAYPHLTTDPTWILVPVLQALHGIVSRRVSPLEEAVVSVGQIHAGTSANVIPTEVALEGTLRSYHPDVRESLISELERALSVARAMGGDYELRIVRGEPALNNHPKVNEAIKRSIADLYPQSVVTDIPFGLGGEDFGHVSAQVPSAMFFLGCGIKGGAVRGLHTPQFDVDERCLSMGSALLVETACRLLRGDVVIQPDDKFSPNLYNV</sequence>
<dbReference type="Pfam" id="PF07687">
    <property type="entry name" value="M20_dimer"/>
    <property type="match status" value="1"/>
</dbReference>
<dbReference type="Gene3D" id="3.40.630.10">
    <property type="entry name" value="Zn peptidases"/>
    <property type="match status" value="1"/>
</dbReference>
<organism evidence="2 3">
    <name type="scientific">Alicyclobacillus fastidiosus</name>
    <dbReference type="NCBI Taxonomy" id="392011"/>
    <lineage>
        <taxon>Bacteria</taxon>
        <taxon>Bacillati</taxon>
        <taxon>Bacillota</taxon>
        <taxon>Bacilli</taxon>
        <taxon>Bacillales</taxon>
        <taxon>Alicyclobacillaceae</taxon>
        <taxon>Alicyclobacillus</taxon>
    </lineage>
</organism>
<dbReference type="PANTHER" id="PTHR11014:SF63">
    <property type="entry name" value="METALLOPEPTIDASE, PUTATIVE (AFU_ORTHOLOGUE AFUA_6G09600)-RELATED"/>
    <property type="match status" value="1"/>
</dbReference>
<evidence type="ECO:0000259" key="1">
    <source>
        <dbReference type="Pfam" id="PF07687"/>
    </source>
</evidence>
<proteinExistence type="predicted"/>
<dbReference type="NCBIfam" id="TIGR01891">
    <property type="entry name" value="amidohydrolases"/>
    <property type="match status" value="1"/>
</dbReference>
<dbReference type="PIRSF" id="PIRSF005962">
    <property type="entry name" value="Pept_M20D_amidohydro"/>
    <property type="match status" value="1"/>
</dbReference>
<dbReference type="SUPFAM" id="SSF55031">
    <property type="entry name" value="Bacterial exopeptidase dimerisation domain"/>
    <property type="match status" value="1"/>
</dbReference>
<accession>A0ABV5AA90</accession>
<dbReference type="Proteomes" id="UP001579974">
    <property type="component" value="Unassembled WGS sequence"/>
</dbReference>
<keyword evidence="3" id="KW-1185">Reference proteome</keyword>
<dbReference type="SUPFAM" id="SSF53187">
    <property type="entry name" value="Zn-dependent exopeptidases"/>
    <property type="match status" value="1"/>
</dbReference>
<dbReference type="Pfam" id="PF01546">
    <property type="entry name" value="Peptidase_M20"/>
    <property type="match status" value="1"/>
</dbReference>
<gene>
    <name evidence="2" type="ORF">KKP3000_002185</name>
</gene>
<comment type="caution">
    <text evidence="2">The sequence shown here is derived from an EMBL/GenBank/DDBJ whole genome shotgun (WGS) entry which is preliminary data.</text>
</comment>
<protein>
    <submittedName>
        <fullName evidence="2">Amidohydrolase</fullName>
    </submittedName>
</protein>
<dbReference type="InterPro" id="IPR011650">
    <property type="entry name" value="Peptidase_M20_dimer"/>
</dbReference>
<evidence type="ECO:0000313" key="3">
    <source>
        <dbReference type="Proteomes" id="UP001579974"/>
    </source>
</evidence>
<dbReference type="InterPro" id="IPR002933">
    <property type="entry name" value="Peptidase_M20"/>
</dbReference>
<dbReference type="EMBL" id="JBDXSU010000002">
    <property type="protein sequence ID" value="MFB5189186.1"/>
    <property type="molecule type" value="Genomic_DNA"/>
</dbReference>
<dbReference type="PANTHER" id="PTHR11014">
    <property type="entry name" value="PEPTIDASE M20 FAMILY MEMBER"/>
    <property type="match status" value="1"/>
</dbReference>